<dbReference type="GO" id="GO:0004553">
    <property type="term" value="F:hydrolase activity, hydrolyzing O-glycosyl compounds"/>
    <property type="evidence" value="ECO:0007669"/>
    <property type="project" value="UniProtKB-ARBA"/>
</dbReference>
<dbReference type="AlphaFoldDB" id="A0ABD1HES1"/>
<keyword evidence="11" id="KW-1185">Reference proteome</keyword>
<protein>
    <submittedName>
        <fullName evidence="10">Polygalacturonase QRT2-like</fullName>
    </submittedName>
</protein>
<evidence type="ECO:0000313" key="10">
    <source>
        <dbReference type="EMBL" id="KAL1554905.1"/>
    </source>
</evidence>
<evidence type="ECO:0000256" key="9">
    <source>
        <dbReference type="RuleBase" id="RU361169"/>
    </source>
</evidence>
<keyword evidence="7" id="KW-0961">Cell wall biogenesis/degradation</keyword>
<dbReference type="SUPFAM" id="SSF51126">
    <property type="entry name" value="Pectin lyase-like"/>
    <property type="match status" value="1"/>
</dbReference>
<comment type="subcellular location">
    <subcellularLocation>
        <location evidence="1">Secreted</location>
        <location evidence="1">Cell wall</location>
    </subcellularLocation>
</comment>
<dbReference type="InterPro" id="IPR012334">
    <property type="entry name" value="Pectin_lyas_fold"/>
</dbReference>
<evidence type="ECO:0000256" key="7">
    <source>
        <dbReference type="ARBA" id="ARBA00023316"/>
    </source>
</evidence>
<dbReference type="PANTHER" id="PTHR31375">
    <property type="match status" value="1"/>
</dbReference>
<evidence type="ECO:0000256" key="6">
    <source>
        <dbReference type="ARBA" id="ARBA00023295"/>
    </source>
</evidence>
<sequence>MVFLRYYMNYVSGGFISGNPNEVDDNGDGSSGLGDAVFVVLLFLLACSSSPYLAWAFDEATYFNVTDYGAIGDGHTENSQAFLKAWDAACKARVKSPTVYVPPKSRFLVNPVRFDGPCIGSEIYFLILGTVVAPDAPSAWKGKNASQWLAVTNTKGLSVAGFGVIDGQGKAWWDQSCKYHPQLKNCTTLAPTAWKFVGCNDSSIRNIRFINSAQTHILVQGCNGFLIQNVTIESPGNSPNTDGIHIQSTHRLNITNSKITNGDDCISIGDEISDLTISNIQCTLGHGISVGSLGRSGNLVQVENITVTNCIFNDTTNGARIKTWQAGRGYLKHVAFERLTFNNVKNPIIIDQNYCDVRGACPELETGVQISNVSYRYAVGTSATLIAINLNCSKSVPCHGISIESVELTSAITGKQVTANCSNACGKEHDIVPGPCLLHETHQDTMI</sequence>
<dbReference type="Pfam" id="PF00295">
    <property type="entry name" value="Glyco_hydro_28"/>
    <property type="match status" value="1"/>
</dbReference>
<keyword evidence="3" id="KW-0134">Cell wall</keyword>
<dbReference type="SMART" id="SM00710">
    <property type="entry name" value="PbH1"/>
    <property type="match status" value="5"/>
</dbReference>
<evidence type="ECO:0000256" key="1">
    <source>
        <dbReference type="ARBA" id="ARBA00004191"/>
    </source>
</evidence>
<dbReference type="Gene3D" id="2.160.20.10">
    <property type="entry name" value="Single-stranded right-handed beta-helix, Pectin lyase-like"/>
    <property type="match status" value="1"/>
</dbReference>
<dbReference type="GO" id="GO:0071555">
    <property type="term" value="P:cell wall organization"/>
    <property type="evidence" value="ECO:0007669"/>
    <property type="project" value="UniProtKB-KW"/>
</dbReference>
<dbReference type="Proteomes" id="UP001567538">
    <property type="component" value="Unassembled WGS sequence"/>
</dbReference>
<evidence type="ECO:0000256" key="3">
    <source>
        <dbReference type="ARBA" id="ARBA00022512"/>
    </source>
</evidence>
<keyword evidence="4" id="KW-0964">Secreted</keyword>
<dbReference type="InterPro" id="IPR000743">
    <property type="entry name" value="Glyco_hydro_28"/>
</dbReference>
<keyword evidence="6 9" id="KW-0326">Glycosidase</keyword>
<comment type="similarity">
    <text evidence="2 9">Belongs to the glycosyl hydrolase 28 family.</text>
</comment>
<dbReference type="InterPro" id="IPR006626">
    <property type="entry name" value="PbH1"/>
</dbReference>
<gene>
    <name evidence="10" type="ORF">AAHA92_15410</name>
</gene>
<feature type="active site" evidence="8">
    <location>
        <position position="286"/>
    </location>
</feature>
<evidence type="ECO:0000256" key="2">
    <source>
        <dbReference type="ARBA" id="ARBA00008834"/>
    </source>
</evidence>
<dbReference type="PROSITE" id="PS00502">
    <property type="entry name" value="POLYGALACTURONASE"/>
    <property type="match status" value="1"/>
</dbReference>
<organism evidence="10 11">
    <name type="scientific">Salvia divinorum</name>
    <name type="common">Maria pastora</name>
    <name type="synonym">Diviner's sage</name>
    <dbReference type="NCBI Taxonomy" id="28513"/>
    <lineage>
        <taxon>Eukaryota</taxon>
        <taxon>Viridiplantae</taxon>
        <taxon>Streptophyta</taxon>
        <taxon>Embryophyta</taxon>
        <taxon>Tracheophyta</taxon>
        <taxon>Spermatophyta</taxon>
        <taxon>Magnoliopsida</taxon>
        <taxon>eudicotyledons</taxon>
        <taxon>Gunneridae</taxon>
        <taxon>Pentapetalae</taxon>
        <taxon>asterids</taxon>
        <taxon>lamiids</taxon>
        <taxon>Lamiales</taxon>
        <taxon>Lamiaceae</taxon>
        <taxon>Nepetoideae</taxon>
        <taxon>Mentheae</taxon>
        <taxon>Salviinae</taxon>
        <taxon>Salvia</taxon>
        <taxon>Salvia subgen. Calosphace</taxon>
    </lineage>
</organism>
<evidence type="ECO:0000256" key="5">
    <source>
        <dbReference type="ARBA" id="ARBA00022801"/>
    </source>
</evidence>
<name>A0ABD1HES1_SALDI</name>
<evidence type="ECO:0000313" key="11">
    <source>
        <dbReference type="Proteomes" id="UP001567538"/>
    </source>
</evidence>
<accession>A0ABD1HES1</accession>
<proteinExistence type="inferred from homology"/>
<dbReference type="InterPro" id="IPR011050">
    <property type="entry name" value="Pectin_lyase_fold/virulence"/>
</dbReference>
<keyword evidence="5 9" id="KW-0378">Hydrolase</keyword>
<evidence type="ECO:0000256" key="8">
    <source>
        <dbReference type="PROSITE-ProRule" id="PRU10052"/>
    </source>
</evidence>
<dbReference type="EMBL" id="JBEAFC010000006">
    <property type="protein sequence ID" value="KAL1554905.1"/>
    <property type="molecule type" value="Genomic_DNA"/>
</dbReference>
<evidence type="ECO:0000256" key="4">
    <source>
        <dbReference type="ARBA" id="ARBA00022525"/>
    </source>
</evidence>
<comment type="caution">
    <text evidence="10">The sequence shown here is derived from an EMBL/GenBank/DDBJ whole genome shotgun (WGS) entry which is preliminary data.</text>
</comment>
<reference evidence="10 11" key="1">
    <citation type="submission" date="2024-06" db="EMBL/GenBank/DDBJ databases">
        <title>A chromosome level genome sequence of Diviner's sage (Salvia divinorum).</title>
        <authorList>
            <person name="Ford S.A."/>
            <person name="Ro D.-K."/>
            <person name="Ness R.W."/>
            <person name="Phillips M.A."/>
        </authorList>
    </citation>
    <scope>NUCLEOTIDE SEQUENCE [LARGE SCALE GENOMIC DNA]</scope>
    <source>
        <strain evidence="10">SAF-2024a</strain>
        <tissue evidence="10">Leaf</tissue>
    </source>
</reference>